<organism evidence="2 3">
    <name type="scientific">Candidatus Falkowbacteria bacterium CG02_land_8_20_14_3_00_36_14</name>
    <dbReference type="NCBI Taxonomy" id="1974560"/>
    <lineage>
        <taxon>Bacteria</taxon>
        <taxon>Candidatus Falkowiibacteriota</taxon>
    </lineage>
</organism>
<reference evidence="3" key="1">
    <citation type="submission" date="2017-09" db="EMBL/GenBank/DDBJ databases">
        <title>Depth-based differentiation of microbial function through sediment-hosted aquifers and enrichment of novel symbionts in the deep terrestrial subsurface.</title>
        <authorList>
            <person name="Probst A.J."/>
            <person name="Ladd B."/>
            <person name="Jarett J.K."/>
            <person name="Geller-Mcgrath D.E."/>
            <person name="Sieber C.M.K."/>
            <person name="Emerson J.B."/>
            <person name="Anantharaman K."/>
            <person name="Thomas B.C."/>
            <person name="Malmstrom R."/>
            <person name="Stieglmeier M."/>
            <person name="Klingl A."/>
            <person name="Woyke T."/>
            <person name="Ryan C.M."/>
            <person name="Banfield J.F."/>
        </authorList>
    </citation>
    <scope>NUCLEOTIDE SEQUENCE [LARGE SCALE GENOMIC DNA]</scope>
</reference>
<name>A0A2M7DQ70_9BACT</name>
<accession>A0A2M7DQ70</accession>
<dbReference type="NCBIfam" id="TIGR02532">
    <property type="entry name" value="IV_pilin_GFxxxE"/>
    <property type="match status" value="1"/>
</dbReference>
<evidence type="ECO:0000313" key="2">
    <source>
        <dbReference type="EMBL" id="PIV51910.1"/>
    </source>
</evidence>
<feature type="non-terminal residue" evidence="2">
    <location>
        <position position="158"/>
    </location>
</feature>
<dbReference type="InterPro" id="IPR045584">
    <property type="entry name" value="Pilin-like"/>
</dbReference>
<dbReference type="Pfam" id="PF07963">
    <property type="entry name" value="N_methyl"/>
    <property type="match status" value="1"/>
</dbReference>
<keyword evidence="1" id="KW-0812">Transmembrane</keyword>
<dbReference type="Proteomes" id="UP000228896">
    <property type="component" value="Unassembled WGS sequence"/>
</dbReference>
<comment type="caution">
    <text evidence="2">The sequence shown here is derived from an EMBL/GenBank/DDBJ whole genome shotgun (WGS) entry which is preliminary data.</text>
</comment>
<feature type="transmembrane region" description="Helical" evidence="1">
    <location>
        <begin position="12"/>
        <end position="33"/>
    </location>
</feature>
<proteinExistence type="predicted"/>
<gene>
    <name evidence="2" type="ORF">COS18_01505</name>
</gene>
<evidence type="ECO:0000313" key="3">
    <source>
        <dbReference type="Proteomes" id="UP000228896"/>
    </source>
</evidence>
<dbReference type="InterPro" id="IPR012902">
    <property type="entry name" value="N_methyl_site"/>
</dbReference>
<sequence length="158" mass="16370">MRKQKGFTLIELLVVIAIIGLLSTLAIVSLNTARAKARDAKRVADVRQMATILAMEATTDENAALLLVDNLTACDNGTLTTLCANPNQVSQFSKFIDPSNNSTACDITAVVGATDCDGIGGSTCAYTVVTAGATVGNTTIMFCLEDGANSLGKGIHTI</sequence>
<protein>
    <submittedName>
        <fullName evidence="2">Uncharacterized protein</fullName>
    </submittedName>
</protein>
<dbReference type="EMBL" id="PETS01000031">
    <property type="protein sequence ID" value="PIV51910.1"/>
    <property type="molecule type" value="Genomic_DNA"/>
</dbReference>
<dbReference type="Gene3D" id="3.30.700.10">
    <property type="entry name" value="Glycoprotein, Type 4 Pilin"/>
    <property type="match status" value="1"/>
</dbReference>
<dbReference type="SUPFAM" id="SSF54523">
    <property type="entry name" value="Pili subunits"/>
    <property type="match status" value="1"/>
</dbReference>
<evidence type="ECO:0000256" key="1">
    <source>
        <dbReference type="SAM" id="Phobius"/>
    </source>
</evidence>
<dbReference type="PANTHER" id="PTHR30093">
    <property type="entry name" value="GENERAL SECRETION PATHWAY PROTEIN G"/>
    <property type="match status" value="1"/>
</dbReference>
<keyword evidence="1" id="KW-1133">Transmembrane helix</keyword>
<keyword evidence="1" id="KW-0472">Membrane</keyword>
<dbReference type="AlphaFoldDB" id="A0A2M7DQ70"/>
<dbReference type="PROSITE" id="PS00409">
    <property type="entry name" value="PROKAR_NTER_METHYL"/>
    <property type="match status" value="1"/>
</dbReference>